<protein>
    <submittedName>
        <fullName evidence="3">DUF3519 domain-containing protein</fullName>
    </submittedName>
</protein>
<evidence type="ECO:0000313" key="3">
    <source>
        <dbReference type="WBParaSite" id="ECPE_0001817401-mRNA-1"/>
    </source>
</evidence>
<dbReference type="EMBL" id="UZAN01074785">
    <property type="protein sequence ID" value="VDP95614.1"/>
    <property type="molecule type" value="Genomic_DNA"/>
</dbReference>
<dbReference type="AlphaFoldDB" id="A0A183BFZ0"/>
<dbReference type="Proteomes" id="UP000272942">
    <property type="component" value="Unassembled WGS sequence"/>
</dbReference>
<name>A0A183BFZ0_9TREM</name>
<proteinExistence type="predicted"/>
<sequence length="182" mass="20991">MIRRTVNSTNLKLQKSLSKLAPIDAFPDEPQKFVTNLSSTVLSKPQLEALSLGFNFKCPPKNIDKIYVQAQFERFNEQLGDLLPSKEDNRNWLKAKLVDHAHSFLHNPIHQNGMMKQEHYQALKELRNNPNLIVIKLDKGHGVVVMDKNEYIAKMMEILDDKHKFKPDPAPDNVQLIEKQII</sequence>
<dbReference type="WBParaSite" id="ECPE_0001817401-mRNA-1">
    <property type="protein sequence ID" value="ECPE_0001817401-mRNA-1"/>
    <property type="gene ID" value="ECPE_0001817401"/>
</dbReference>
<evidence type="ECO:0000313" key="1">
    <source>
        <dbReference type="EMBL" id="VDP95614.1"/>
    </source>
</evidence>
<reference evidence="1 2" key="2">
    <citation type="submission" date="2018-11" db="EMBL/GenBank/DDBJ databases">
        <authorList>
            <consortium name="Pathogen Informatics"/>
        </authorList>
    </citation>
    <scope>NUCLEOTIDE SEQUENCE [LARGE SCALE GENOMIC DNA]</scope>
    <source>
        <strain evidence="1 2">Egypt</strain>
    </source>
</reference>
<accession>A0A183BFZ0</accession>
<dbReference type="OrthoDB" id="6269116at2759"/>
<evidence type="ECO:0000313" key="2">
    <source>
        <dbReference type="Proteomes" id="UP000272942"/>
    </source>
</evidence>
<gene>
    <name evidence="1" type="ORF">ECPE_LOCUS18125</name>
</gene>
<keyword evidence="2" id="KW-1185">Reference proteome</keyword>
<reference evidence="3" key="1">
    <citation type="submission" date="2016-06" db="UniProtKB">
        <authorList>
            <consortium name="WormBaseParasite"/>
        </authorList>
    </citation>
    <scope>IDENTIFICATION</scope>
</reference>
<organism evidence="3">
    <name type="scientific">Echinostoma caproni</name>
    <dbReference type="NCBI Taxonomy" id="27848"/>
    <lineage>
        <taxon>Eukaryota</taxon>
        <taxon>Metazoa</taxon>
        <taxon>Spiralia</taxon>
        <taxon>Lophotrochozoa</taxon>
        <taxon>Platyhelminthes</taxon>
        <taxon>Trematoda</taxon>
        <taxon>Digenea</taxon>
        <taxon>Plagiorchiida</taxon>
        <taxon>Echinostomata</taxon>
        <taxon>Echinostomatoidea</taxon>
        <taxon>Echinostomatidae</taxon>
        <taxon>Echinostoma</taxon>
    </lineage>
</organism>